<protein>
    <submittedName>
        <fullName evidence="2">Uncharacterized protein</fullName>
    </submittedName>
</protein>
<evidence type="ECO:0000313" key="3">
    <source>
        <dbReference type="Proteomes" id="UP000037923"/>
    </source>
</evidence>
<name>A0A0M9FYV7_LEPPY</name>
<dbReference type="RefSeq" id="XP_015657135.1">
    <property type="nucleotide sequence ID" value="XM_015804001.1"/>
</dbReference>
<reference evidence="2 3" key="1">
    <citation type="submission" date="2015-07" db="EMBL/GenBank/DDBJ databases">
        <title>High-quality genome of monoxenous trypanosomatid Leptomonas pyrrhocoris.</title>
        <authorList>
            <person name="Flegontov P."/>
            <person name="Butenko A."/>
            <person name="Firsov S."/>
            <person name="Vlcek C."/>
            <person name="Logacheva M.D."/>
            <person name="Field M."/>
            <person name="Filatov D."/>
            <person name="Flegontova O."/>
            <person name="Gerasimov E."/>
            <person name="Jackson A.P."/>
            <person name="Kelly S."/>
            <person name="Opperdoes F."/>
            <person name="O'Reilly A."/>
            <person name="Votypka J."/>
            <person name="Yurchenko V."/>
            <person name="Lukes J."/>
        </authorList>
    </citation>
    <scope>NUCLEOTIDE SEQUENCE [LARGE SCALE GENOMIC DNA]</scope>
    <source>
        <strain evidence="2">H10</strain>
    </source>
</reference>
<dbReference type="GeneID" id="26906114"/>
<dbReference type="RefSeq" id="XP_015657136.1">
    <property type="nucleotide sequence ID" value="XM_015804002.1"/>
</dbReference>
<dbReference type="EMBL" id="LGTL01000012">
    <property type="protein sequence ID" value="KPA78687.1"/>
    <property type="molecule type" value="Genomic_DNA"/>
</dbReference>
<dbReference type="EMBL" id="LGTL01000012">
    <property type="protein sequence ID" value="KPA78697.1"/>
    <property type="molecule type" value="Genomic_DNA"/>
</dbReference>
<proteinExistence type="predicted"/>
<gene>
    <name evidence="1" type="ORF">ABB37_05824</name>
    <name evidence="2" type="ORF">ABB37_05832</name>
</gene>
<keyword evidence="3" id="KW-1185">Reference proteome</keyword>
<dbReference type="GeneID" id="26906122"/>
<sequence length="122" mass="12926">MSVFAEWHCKRARFLPLYGLLPPHVAARRALLSPLRICLPPPLPLARGVGQALSRRALVMAPPAASPCVVCALAGYLFRPAAGVTALSGPLRTFRPPATYARSSHFSSSHVHSVVGAGLPLL</sequence>
<dbReference type="RefSeq" id="XP_015657126.1">
    <property type="nucleotide sequence ID" value="XM_015803992.1"/>
</dbReference>
<evidence type="ECO:0000313" key="1">
    <source>
        <dbReference type="EMBL" id="KPA78687.1"/>
    </source>
</evidence>
<comment type="caution">
    <text evidence="2">The sequence shown here is derived from an EMBL/GenBank/DDBJ whole genome shotgun (WGS) entry which is preliminary data.</text>
</comment>
<organism evidence="2 3">
    <name type="scientific">Leptomonas pyrrhocoris</name>
    <name type="common">Firebug parasite</name>
    <dbReference type="NCBI Taxonomy" id="157538"/>
    <lineage>
        <taxon>Eukaryota</taxon>
        <taxon>Discoba</taxon>
        <taxon>Euglenozoa</taxon>
        <taxon>Kinetoplastea</taxon>
        <taxon>Metakinetoplastina</taxon>
        <taxon>Trypanosomatida</taxon>
        <taxon>Trypanosomatidae</taxon>
        <taxon>Leishmaniinae</taxon>
        <taxon>Leptomonas</taxon>
    </lineage>
</organism>
<dbReference type="AlphaFoldDB" id="A0A0M9FYV7"/>
<dbReference type="VEuPathDB" id="TriTrypDB:LpyrH10_12_0020"/>
<dbReference type="VEuPathDB" id="TriTrypDB:LpyrH10_12_0100"/>
<dbReference type="Proteomes" id="UP000037923">
    <property type="component" value="Unassembled WGS sequence"/>
</dbReference>
<dbReference type="EMBL" id="LGTL01000012">
    <property type="protein sequence ID" value="KPA78696.1"/>
    <property type="molecule type" value="Genomic_DNA"/>
</dbReference>
<evidence type="ECO:0000313" key="2">
    <source>
        <dbReference type="EMBL" id="KPA78696.1"/>
    </source>
</evidence>
<accession>A0A0M9FYV7</accession>